<keyword evidence="3" id="KW-1185">Reference proteome</keyword>
<name>A0A2I0T8H9_LIMLA</name>
<dbReference type="EMBL" id="KZ515425">
    <property type="protein sequence ID" value="PKU30101.1"/>
    <property type="molecule type" value="Genomic_DNA"/>
</dbReference>
<reference evidence="3" key="1">
    <citation type="submission" date="2017-11" db="EMBL/GenBank/DDBJ databases">
        <authorList>
            <person name="Lima N.C."/>
            <person name="Parody-Merino A.M."/>
            <person name="Battley P.F."/>
            <person name="Fidler A.E."/>
            <person name="Prosdocimi F."/>
        </authorList>
    </citation>
    <scope>NUCLEOTIDE SEQUENCE [LARGE SCALE GENOMIC DNA]</scope>
</reference>
<dbReference type="GO" id="GO:0016301">
    <property type="term" value="F:kinase activity"/>
    <property type="evidence" value="ECO:0007669"/>
    <property type="project" value="UniProtKB-KW"/>
</dbReference>
<reference evidence="3" key="2">
    <citation type="submission" date="2017-12" db="EMBL/GenBank/DDBJ databases">
        <title>Genome sequence of the Bar-tailed Godwit (Limosa lapponica baueri).</title>
        <authorList>
            <person name="Lima N.C.B."/>
            <person name="Parody-Merino A.M."/>
            <person name="Battley P.F."/>
            <person name="Fidler A.E."/>
            <person name="Prosdocimi F."/>
        </authorList>
    </citation>
    <scope>NUCLEOTIDE SEQUENCE [LARGE SCALE GENOMIC DNA]</scope>
</reference>
<dbReference type="OrthoDB" id="8693905at2759"/>
<protein>
    <submittedName>
        <fullName evidence="2">Mitogen-activated protein kinase kinase kinase kinase 5 isoform x3</fullName>
    </submittedName>
</protein>
<proteinExistence type="predicted"/>
<gene>
    <name evidence="2" type="ORF">llap_19595</name>
</gene>
<dbReference type="Proteomes" id="UP000233556">
    <property type="component" value="Unassembled WGS sequence"/>
</dbReference>
<keyword evidence="2" id="KW-0808">Transferase</keyword>
<sequence length="160" mass="17967">MTSSISSPGLLTARYSDLGNGDGMLKLIEENAEGSGQIPQLPRKKEKRDFPKPAINGLPPTPKVLVRDLICSRSYWKPVVMTPLWSQKVYARINHQLIWDQYIIFGTEEGIYTLNLNELHEATMEQVIFGVLNTQNRYGNIMKEGSLMLEGTDRVPGFAA</sequence>
<evidence type="ECO:0000313" key="3">
    <source>
        <dbReference type="Proteomes" id="UP000233556"/>
    </source>
</evidence>
<keyword evidence="2" id="KW-0418">Kinase</keyword>
<organism evidence="2 3">
    <name type="scientific">Limosa lapponica baueri</name>
    <dbReference type="NCBI Taxonomy" id="1758121"/>
    <lineage>
        <taxon>Eukaryota</taxon>
        <taxon>Metazoa</taxon>
        <taxon>Chordata</taxon>
        <taxon>Craniata</taxon>
        <taxon>Vertebrata</taxon>
        <taxon>Euteleostomi</taxon>
        <taxon>Archelosauria</taxon>
        <taxon>Archosauria</taxon>
        <taxon>Dinosauria</taxon>
        <taxon>Saurischia</taxon>
        <taxon>Theropoda</taxon>
        <taxon>Coelurosauria</taxon>
        <taxon>Aves</taxon>
        <taxon>Neognathae</taxon>
        <taxon>Neoaves</taxon>
        <taxon>Charadriiformes</taxon>
        <taxon>Scolopacidae</taxon>
        <taxon>Limosa</taxon>
    </lineage>
</organism>
<dbReference type="AlphaFoldDB" id="A0A2I0T8H9"/>
<accession>A0A2I0T8H9</accession>
<evidence type="ECO:0000256" key="1">
    <source>
        <dbReference type="SAM" id="MobiDB-lite"/>
    </source>
</evidence>
<feature type="region of interest" description="Disordered" evidence="1">
    <location>
        <begin position="34"/>
        <end position="54"/>
    </location>
</feature>
<evidence type="ECO:0000313" key="2">
    <source>
        <dbReference type="EMBL" id="PKU30101.1"/>
    </source>
</evidence>